<keyword evidence="3" id="KW-1185">Reference proteome</keyword>
<dbReference type="SUPFAM" id="SSF50814">
    <property type="entry name" value="Lipocalins"/>
    <property type="match status" value="1"/>
</dbReference>
<dbReference type="HOGENOM" id="CLU_135227_0_0_1"/>
<dbReference type="InParanoid" id="B4KZ89"/>
<dbReference type="AlphaFoldDB" id="B4KZ89"/>
<reference evidence="2 3" key="1">
    <citation type="journal article" date="2007" name="Nature">
        <title>Evolution of genes and genomes on the Drosophila phylogeny.</title>
        <authorList>
            <consortium name="Drosophila 12 Genomes Consortium"/>
            <person name="Clark A.G."/>
            <person name="Eisen M.B."/>
            <person name="Smith D.R."/>
            <person name="Bergman C.M."/>
            <person name="Oliver B."/>
            <person name="Markow T.A."/>
            <person name="Kaufman T.C."/>
            <person name="Kellis M."/>
            <person name="Gelbart W."/>
            <person name="Iyer V.N."/>
            <person name="Pollard D.A."/>
            <person name="Sackton T.B."/>
            <person name="Larracuente A.M."/>
            <person name="Singh N.D."/>
            <person name="Abad J.P."/>
            <person name="Abt D.N."/>
            <person name="Adryan B."/>
            <person name="Aguade M."/>
            <person name="Akashi H."/>
            <person name="Anderson W.W."/>
            <person name="Aquadro C.F."/>
            <person name="Ardell D.H."/>
            <person name="Arguello R."/>
            <person name="Artieri C.G."/>
            <person name="Barbash D.A."/>
            <person name="Barker D."/>
            <person name="Barsanti P."/>
            <person name="Batterham P."/>
            <person name="Batzoglou S."/>
            <person name="Begun D."/>
            <person name="Bhutkar A."/>
            <person name="Blanco E."/>
            <person name="Bosak S.A."/>
            <person name="Bradley R.K."/>
            <person name="Brand A.D."/>
            <person name="Brent M.R."/>
            <person name="Brooks A.N."/>
            <person name="Brown R.H."/>
            <person name="Butlin R.K."/>
            <person name="Caggese C."/>
            <person name="Calvi B.R."/>
            <person name="Bernardo de Carvalho A."/>
            <person name="Caspi A."/>
            <person name="Castrezana S."/>
            <person name="Celniker S.E."/>
            <person name="Chang J.L."/>
            <person name="Chapple C."/>
            <person name="Chatterji S."/>
            <person name="Chinwalla A."/>
            <person name="Civetta A."/>
            <person name="Clifton S.W."/>
            <person name="Comeron J.M."/>
            <person name="Costello J.C."/>
            <person name="Coyne J.A."/>
            <person name="Daub J."/>
            <person name="David R.G."/>
            <person name="Delcher A.L."/>
            <person name="Delehaunty K."/>
            <person name="Do C.B."/>
            <person name="Ebling H."/>
            <person name="Edwards K."/>
            <person name="Eickbush T."/>
            <person name="Evans J.D."/>
            <person name="Filipski A."/>
            <person name="Findeiss S."/>
            <person name="Freyhult E."/>
            <person name="Fulton L."/>
            <person name="Fulton R."/>
            <person name="Garcia A.C."/>
            <person name="Gardiner A."/>
            <person name="Garfield D.A."/>
            <person name="Garvin B.E."/>
            <person name="Gibson G."/>
            <person name="Gilbert D."/>
            <person name="Gnerre S."/>
            <person name="Godfrey J."/>
            <person name="Good R."/>
            <person name="Gotea V."/>
            <person name="Gravely B."/>
            <person name="Greenberg A.J."/>
            <person name="Griffiths-Jones S."/>
            <person name="Gross S."/>
            <person name="Guigo R."/>
            <person name="Gustafson E.A."/>
            <person name="Haerty W."/>
            <person name="Hahn M.W."/>
            <person name="Halligan D.L."/>
            <person name="Halpern A.L."/>
            <person name="Halter G.M."/>
            <person name="Han M.V."/>
            <person name="Heger A."/>
            <person name="Hillier L."/>
            <person name="Hinrichs A.S."/>
            <person name="Holmes I."/>
            <person name="Hoskins R.A."/>
            <person name="Hubisz M.J."/>
            <person name="Hultmark D."/>
            <person name="Huntley M.A."/>
            <person name="Jaffe D.B."/>
            <person name="Jagadeeshan S."/>
            <person name="Jeck W.R."/>
            <person name="Johnson J."/>
            <person name="Jones C.D."/>
            <person name="Jordan W.C."/>
            <person name="Karpen G.H."/>
            <person name="Kataoka E."/>
            <person name="Keightley P.D."/>
            <person name="Kheradpour P."/>
            <person name="Kirkness E.F."/>
            <person name="Koerich L.B."/>
            <person name="Kristiansen K."/>
            <person name="Kudrna D."/>
            <person name="Kulathinal R.J."/>
            <person name="Kumar S."/>
            <person name="Kwok R."/>
            <person name="Lander E."/>
            <person name="Langley C.H."/>
            <person name="Lapoint R."/>
            <person name="Lazzaro B.P."/>
            <person name="Lee S.J."/>
            <person name="Levesque L."/>
            <person name="Li R."/>
            <person name="Lin C.F."/>
            <person name="Lin M.F."/>
            <person name="Lindblad-Toh K."/>
            <person name="Llopart A."/>
            <person name="Long M."/>
            <person name="Low L."/>
            <person name="Lozovsky E."/>
            <person name="Lu J."/>
            <person name="Luo M."/>
            <person name="Machado C.A."/>
            <person name="Makalowski W."/>
            <person name="Marzo M."/>
            <person name="Matsuda M."/>
            <person name="Matzkin L."/>
            <person name="McAllister B."/>
            <person name="McBride C.S."/>
            <person name="McKernan B."/>
            <person name="McKernan K."/>
            <person name="Mendez-Lago M."/>
            <person name="Minx P."/>
            <person name="Mollenhauer M.U."/>
            <person name="Montooth K."/>
            <person name="Mount S.M."/>
            <person name="Mu X."/>
            <person name="Myers E."/>
            <person name="Negre B."/>
            <person name="Newfeld S."/>
            <person name="Nielsen R."/>
            <person name="Noor M.A."/>
            <person name="O'Grady P."/>
            <person name="Pachter L."/>
            <person name="Papaceit M."/>
            <person name="Parisi M.J."/>
            <person name="Parisi M."/>
            <person name="Parts L."/>
            <person name="Pedersen J.S."/>
            <person name="Pesole G."/>
            <person name="Phillippy A.M."/>
            <person name="Ponting C.P."/>
            <person name="Pop M."/>
            <person name="Porcelli D."/>
            <person name="Powell J.R."/>
            <person name="Prohaska S."/>
            <person name="Pruitt K."/>
            <person name="Puig M."/>
            <person name="Quesneville H."/>
            <person name="Ram K.R."/>
            <person name="Rand D."/>
            <person name="Rasmussen M.D."/>
            <person name="Reed L.K."/>
            <person name="Reenan R."/>
            <person name="Reily A."/>
            <person name="Remington K.A."/>
            <person name="Rieger T.T."/>
            <person name="Ritchie M.G."/>
            <person name="Robin C."/>
            <person name="Rogers Y.H."/>
            <person name="Rohde C."/>
            <person name="Rozas J."/>
            <person name="Rubenfield M.J."/>
            <person name="Ruiz A."/>
            <person name="Russo S."/>
            <person name="Salzberg S.L."/>
            <person name="Sanchez-Gracia A."/>
            <person name="Saranga D.J."/>
            <person name="Sato H."/>
            <person name="Schaeffer S.W."/>
            <person name="Schatz M.C."/>
            <person name="Schlenke T."/>
            <person name="Schwartz R."/>
            <person name="Segarra C."/>
            <person name="Singh R.S."/>
            <person name="Sirot L."/>
            <person name="Sirota M."/>
            <person name="Sisneros N.B."/>
            <person name="Smith C.D."/>
            <person name="Smith T.F."/>
            <person name="Spieth J."/>
            <person name="Stage D.E."/>
            <person name="Stark A."/>
            <person name="Stephan W."/>
            <person name="Strausberg R.L."/>
            <person name="Strempel S."/>
            <person name="Sturgill D."/>
            <person name="Sutton G."/>
            <person name="Sutton G.G."/>
            <person name="Tao W."/>
            <person name="Teichmann S."/>
            <person name="Tobari Y.N."/>
            <person name="Tomimura Y."/>
            <person name="Tsolas J.M."/>
            <person name="Valente V.L."/>
            <person name="Venter E."/>
            <person name="Venter J.C."/>
            <person name="Vicario S."/>
            <person name="Vieira F.G."/>
            <person name="Vilella A.J."/>
            <person name="Villasante A."/>
            <person name="Walenz B."/>
            <person name="Wang J."/>
            <person name="Wasserman M."/>
            <person name="Watts T."/>
            <person name="Wilson D."/>
            <person name="Wilson R.K."/>
            <person name="Wing R.A."/>
            <person name="Wolfner M.F."/>
            <person name="Wong A."/>
            <person name="Wong G.K."/>
            <person name="Wu C.I."/>
            <person name="Wu G."/>
            <person name="Yamamoto D."/>
            <person name="Yang H.P."/>
            <person name="Yang S.P."/>
            <person name="Yorke J.A."/>
            <person name="Yoshida K."/>
            <person name="Zdobnov E."/>
            <person name="Zhang P."/>
            <person name="Zhang Y."/>
            <person name="Zimin A.V."/>
            <person name="Baldwin J."/>
            <person name="Abdouelleil A."/>
            <person name="Abdulkadir J."/>
            <person name="Abebe A."/>
            <person name="Abera B."/>
            <person name="Abreu J."/>
            <person name="Acer S.C."/>
            <person name="Aftuck L."/>
            <person name="Alexander A."/>
            <person name="An P."/>
            <person name="Anderson E."/>
            <person name="Anderson S."/>
            <person name="Arachi H."/>
            <person name="Azer M."/>
            <person name="Bachantsang P."/>
            <person name="Barry A."/>
            <person name="Bayul T."/>
            <person name="Berlin A."/>
            <person name="Bessette D."/>
            <person name="Bloom T."/>
            <person name="Blye J."/>
            <person name="Boguslavskiy L."/>
            <person name="Bonnet C."/>
            <person name="Boukhgalter B."/>
            <person name="Bourzgui I."/>
            <person name="Brown A."/>
            <person name="Cahill P."/>
            <person name="Channer S."/>
            <person name="Cheshatsang Y."/>
            <person name="Chuda L."/>
            <person name="Citroen M."/>
            <person name="Collymore A."/>
            <person name="Cooke P."/>
            <person name="Costello M."/>
            <person name="D'Aco K."/>
            <person name="Daza R."/>
            <person name="De Haan G."/>
            <person name="DeGray S."/>
            <person name="DeMaso C."/>
            <person name="Dhargay N."/>
            <person name="Dooley K."/>
            <person name="Dooley E."/>
            <person name="Doricent M."/>
            <person name="Dorje P."/>
            <person name="Dorjee K."/>
            <person name="Dupes A."/>
            <person name="Elong R."/>
            <person name="Falk J."/>
            <person name="Farina A."/>
            <person name="Faro S."/>
            <person name="Ferguson D."/>
            <person name="Fisher S."/>
            <person name="Foley C.D."/>
            <person name="Franke A."/>
            <person name="Friedrich D."/>
            <person name="Gadbois L."/>
            <person name="Gearin G."/>
            <person name="Gearin C.R."/>
            <person name="Giannoukos G."/>
            <person name="Goode T."/>
            <person name="Graham J."/>
            <person name="Grandbois E."/>
            <person name="Grewal S."/>
            <person name="Gyaltsen K."/>
            <person name="Hafez N."/>
            <person name="Hagos B."/>
            <person name="Hall J."/>
            <person name="Henson C."/>
            <person name="Hollinger A."/>
            <person name="Honan T."/>
            <person name="Huard M.D."/>
            <person name="Hughes L."/>
            <person name="Hurhula B."/>
            <person name="Husby M.E."/>
            <person name="Kamat A."/>
            <person name="Kanga B."/>
            <person name="Kashin S."/>
            <person name="Khazanovich D."/>
            <person name="Kisner P."/>
            <person name="Lance K."/>
            <person name="Lara M."/>
            <person name="Lee W."/>
            <person name="Lennon N."/>
            <person name="Letendre F."/>
            <person name="LeVine R."/>
            <person name="Lipovsky A."/>
            <person name="Liu X."/>
            <person name="Liu J."/>
            <person name="Liu S."/>
            <person name="Lokyitsang T."/>
            <person name="Lokyitsang Y."/>
            <person name="Lubonja R."/>
            <person name="Lui A."/>
            <person name="MacDonald P."/>
            <person name="Magnisalis V."/>
            <person name="Maru K."/>
            <person name="Matthews C."/>
            <person name="McCusker W."/>
            <person name="McDonough S."/>
            <person name="Mehta T."/>
            <person name="Meldrim J."/>
            <person name="Meneus L."/>
            <person name="Mihai O."/>
            <person name="Mihalev A."/>
            <person name="Mihova T."/>
            <person name="Mittelman R."/>
            <person name="Mlenga V."/>
            <person name="Montmayeur A."/>
            <person name="Mulrain L."/>
            <person name="Navidi A."/>
            <person name="Naylor J."/>
            <person name="Negash T."/>
            <person name="Nguyen T."/>
            <person name="Nguyen N."/>
            <person name="Nicol R."/>
            <person name="Norbu C."/>
            <person name="Norbu N."/>
            <person name="Novod N."/>
            <person name="O'Neill B."/>
            <person name="Osman S."/>
            <person name="Markiewicz E."/>
            <person name="Oyono O.L."/>
            <person name="Patti C."/>
            <person name="Phunkhang P."/>
            <person name="Pierre F."/>
            <person name="Priest M."/>
            <person name="Raghuraman S."/>
            <person name="Rege F."/>
            <person name="Reyes R."/>
            <person name="Rise C."/>
            <person name="Rogov P."/>
            <person name="Ross K."/>
            <person name="Ryan E."/>
            <person name="Settipalli S."/>
            <person name="Shea T."/>
            <person name="Sherpa N."/>
            <person name="Shi L."/>
            <person name="Shih D."/>
            <person name="Sparrow T."/>
            <person name="Spaulding J."/>
            <person name="Stalker J."/>
            <person name="Stange-Thomann N."/>
            <person name="Stavropoulos S."/>
            <person name="Stone C."/>
            <person name="Strader C."/>
            <person name="Tesfaye S."/>
            <person name="Thomson T."/>
            <person name="Thoulutsang Y."/>
            <person name="Thoulutsang D."/>
            <person name="Topham K."/>
            <person name="Topping I."/>
            <person name="Tsamla T."/>
            <person name="Vassiliev H."/>
            <person name="Vo A."/>
            <person name="Wangchuk T."/>
            <person name="Wangdi T."/>
            <person name="Weiand M."/>
            <person name="Wilkinson J."/>
            <person name="Wilson A."/>
            <person name="Yadav S."/>
            <person name="Young G."/>
            <person name="Yu Q."/>
            <person name="Zembek L."/>
            <person name="Zhong D."/>
            <person name="Zimmer A."/>
            <person name="Zwirko Z."/>
            <person name="Jaffe D.B."/>
            <person name="Alvarez P."/>
            <person name="Brockman W."/>
            <person name="Butler J."/>
            <person name="Chin C."/>
            <person name="Gnerre S."/>
            <person name="Grabherr M."/>
            <person name="Kleber M."/>
            <person name="Mauceli E."/>
            <person name="MacCallum I."/>
        </authorList>
    </citation>
    <scope>NUCLEOTIDE SEQUENCE [LARGE SCALE GENOMIC DNA]</scope>
    <source>
        <strain evidence="3">Tucson 15081-1352.22</strain>
    </source>
</reference>
<evidence type="ECO:0000313" key="2">
    <source>
        <dbReference type="EMBL" id="EDW18915.2"/>
    </source>
</evidence>
<protein>
    <submittedName>
        <fullName evidence="2">Uncharacterized protein, isoform A</fullName>
    </submittedName>
</protein>
<evidence type="ECO:0000313" key="3">
    <source>
        <dbReference type="Proteomes" id="UP000009192"/>
    </source>
</evidence>
<name>B4KZ89_DROMO</name>
<evidence type="ECO:0000256" key="1">
    <source>
        <dbReference type="SAM" id="SignalP"/>
    </source>
</evidence>
<dbReference type="InterPro" id="IPR012674">
    <property type="entry name" value="Calycin"/>
</dbReference>
<gene>
    <name evidence="2" type="primary">Dmoj\GI11817</name>
    <name evidence="2" type="ORF">Dmoj_GI11817</name>
</gene>
<organism evidence="2 3">
    <name type="scientific">Drosophila mojavensis</name>
    <name type="common">Fruit fly</name>
    <dbReference type="NCBI Taxonomy" id="7230"/>
    <lineage>
        <taxon>Eukaryota</taxon>
        <taxon>Metazoa</taxon>
        <taxon>Ecdysozoa</taxon>
        <taxon>Arthropoda</taxon>
        <taxon>Hexapoda</taxon>
        <taxon>Insecta</taxon>
        <taxon>Pterygota</taxon>
        <taxon>Neoptera</taxon>
        <taxon>Endopterygota</taxon>
        <taxon>Diptera</taxon>
        <taxon>Brachycera</taxon>
        <taxon>Muscomorpha</taxon>
        <taxon>Ephydroidea</taxon>
        <taxon>Drosophilidae</taxon>
        <taxon>Drosophila</taxon>
    </lineage>
</organism>
<dbReference type="OrthoDB" id="7817703at2759"/>
<dbReference type="Gene3D" id="2.40.128.20">
    <property type="match status" value="1"/>
</dbReference>
<dbReference type="eggNOG" id="ENOG502TDS6">
    <property type="taxonomic scope" value="Eukaryota"/>
</dbReference>
<sequence>MLTANRCLSPHWNLFLCLLCASLLDLGCAWKCLYKEFPVIDQQMRGIWFIYASRPEVVNRCLIEGMDLYWNRITYTDYSQIAVELHCSQPFYRQQMIIYTRREYPSIEIIDLVSNYLKTVRLSIQDFHLVNKETCMRNPKEPIQRWHLSKYQHMGYNPHYLRPLVVDKNI</sequence>
<keyword evidence="1" id="KW-0732">Signal</keyword>
<dbReference type="Proteomes" id="UP000009192">
    <property type="component" value="Unassembled WGS sequence"/>
</dbReference>
<dbReference type="EMBL" id="CH933809">
    <property type="protein sequence ID" value="EDW18915.2"/>
    <property type="molecule type" value="Genomic_DNA"/>
</dbReference>
<proteinExistence type="predicted"/>
<feature type="chain" id="PRO_5006456850" evidence="1">
    <location>
        <begin position="30"/>
        <end position="170"/>
    </location>
</feature>
<feature type="signal peptide" evidence="1">
    <location>
        <begin position="1"/>
        <end position="29"/>
    </location>
</feature>
<accession>B4KZ89</accession>